<proteinExistence type="predicted"/>
<comment type="caution">
    <text evidence="2">The sequence shown here is derived from an EMBL/GenBank/DDBJ whole genome shotgun (WGS) entry which is preliminary data.</text>
</comment>
<dbReference type="EMBL" id="CABFNO020001546">
    <property type="protein sequence ID" value="CAG9997723.1"/>
    <property type="molecule type" value="Genomic_DNA"/>
</dbReference>
<protein>
    <recommendedName>
        <fullName evidence="4">Myb-like domain-containing protein</fullName>
    </recommendedName>
</protein>
<evidence type="ECO:0000313" key="3">
    <source>
        <dbReference type="Proteomes" id="UP000754883"/>
    </source>
</evidence>
<evidence type="ECO:0008006" key="4">
    <source>
        <dbReference type="Google" id="ProtNLM"/>
    </source>
</evidence>
<dbReference type="InterPro" id="IPR001005">
    <property type="entry name" value="SANT/Myb"/>
</dbReference>
<keyword evidence="3" id="KW-1185">Reference proteome</keyword>
<evidence type="ECO:0000256" key="1">
    <source>
        <dbReference type="SAM" id="MobiDB-lite"/>
    </source>
</evidence>
<dbReference type="OrthoDB" id="4848529at2759"/>
<dbReference type="Proteomes" id="UP000754883">
    <property type="component" value="Unassembled WGS sequence"/>
</dbReference>
<feature type="region of interest" description="Disordered" evidence="1">
    <location>
        <begin position="65"/>
        <end position="141"/>
    </location>
</feature>
<sequence>MSTEVDNGKGAWTEEAKYQFLLHIIRHLREKNRTINWAHIKMGGRSVKSLQNQWTKVNKQLAELGALQGDSTPSTPSKATTGKKGKRAKAEADDEDGDDEPTPKKRGNANMRTMAGKTRVKAEPKVKLEKNGEFESMSSED</sequence>
<reference evidence="2" key="1">
    <citation type="submission" date="2021-10" db="EMBL/GenBank/DDBJ databases">
        <authorList>
            <person name="Piombo E."/>
        </authorList>
    </citation>
    <scope>NUCLEOTIDE SEQUENCE</scope>
</reference>
<evidence type="ECO:0000313" key="2">
    <source>
        <dbReference type="EMBL" id="CAG9997723.1"/>
    </source>
</evidence>
<organism evidence="2 3">
    <name type="scientific">Clonostachys byssicola</name>
    <dbReference type="NCBI Taxonomy" id="160290"/>
    <lineage>
        <taxon>Eukaryota</taxon>
        <taxon>Fungi</taxon>
        <taxon>Dikarya</taxon>
        <taxon>Ascomycota</taxon>
        <taxon>Pezizomycotina</taxon>
        <taxon>Sordariomycetes</taxon>
        <taxon>Hypocreomycetidae</taxon>
        <taxon>Hypocreales</taxon>
        <taxon>Bionectriaceae</taxon>
        <taxon>Clonostachys</taxon>
    </lineage>
</organism>
<dbReference type="CDD" id="cd00167">
    <property type="entry name" value="SANT"/>
    <property type="match status" value="1"/>
</dbReference>
<gene>
    <name evidence="2" type="ORF">CBYS24578_00003279</name>
</gene>
<feature type="compositionally biased region" description="Basic and acidic residues" evidence="1">
    <location>
        <begin position="120"/>
        <end position="133"/>
    </location>
</feature>
<dbReference type="AlphaFoldDB" id="A0A9N9USL7"/>
<name>A0A9N9USL7_9HYPO</name>
<accession>A0A9N9USL7</accession>